<organism evidence="5 6">
    <name type="scientific">Rhizobium grahamii</name>
    <dbReference type="NCBI Taxonomy" id="1120045"/>
    <lineage>
        <taxon>Bacteria</taxon>
        <taxon>Pseudomonadati</taxon>
        <taxon>Pseudomonadota</taxon>
        <taxon>Alphaproteobacteria</taxon>
        <taxon>Hyphomicrobiales</taxon>
        <taxon>Rhizobiaceae</taxon>
        <taxon>Rhizobium/Agrobacterium group</taxon>
        <taxon>Rhizobium</taxon>
    </lineage>
</organism>
<evidence type="ECO:0000256" key="2">
    <source>
        <dbReference type="ARBA" id="ARBA00022676"/>
    </source>
</evidence>
<gene>
    <name evidence="5" type="ORF">B5K06_13655</name>
</gene>
<dbReference type="RefSeq" id="WP_114713326.1">
    <property type="nucleotide sequence ID" value="NZ_KZ857259.1"/>
</dbReference>
<dbReference type="SUPFAM" id="SSF53756">
    <property type="entry name" value="UDP-Glycosyltransferase/glycogen phosphorylase"/>
    <property type="match status" value="1"/>
</dbReference>
<sequence length="357" mass="39643">MDGRGQPANVNISDVEIIAPNFKKRLSGVTSTIIQLIPVQRALGEKIATLGPGLPASLPHIRFRDLPKLWQAPHGKRFRIWHARRNIEMLPAILMRDVLRMPLKIVFTSASQRRHSGWTKWLISKMDAVIATSGKTANYLEVPSTVVLHGIDTTRFSPADDRAAAKRLLGLDETKKVAGCFGRVRHQKGTDLFVDSMIRLLPSRPDWIAIVAGRATAQHVEFENELKARVASAGLSDRILFVGEHTNINDWYRALDMFVAPQRWEGFGLTPLEAMATAVPVVATDVGAFPELLLTGDQETGIIIPRDDLDEMVRAAAHFMDDDARRQQASLRARRHAISAFSIEGEARRLGAVYTAL</sequence>
<dbReference type="EMBL" id="NAAC01000015">
    <property type="protein sequence ID" value="RDJ11330.1"/>
    <property type="molecule type" value="Genomic_DNA"/>
</dbReference>
<protein>
    <submittedName>
        <fullName evidence="5">Glycosyl transferase family 1</fullName>
    </submittedName>
</protein>
<comment type="similarity">
    <text evidence="1">Belongs to the glycosyltransferase group 1 family. Glycosyltransferase 4 subfamily.</text>
</comment>
<dbReference type="Proteomes" id="UP000254939">
    <property type="component" value="Unassembled WGS sequence"/>
</dbReference>
<evidence type="ECO:0000313" key="6">
    <source>
        <dbReference type="Proteomes" id="UP000254939"/>
    </source>
</evidence>
<dbReference type="Pfam" id="PF00534">
    <property type="entry name" value="Glycos_transf_1"/>
    <property type="match status" value="1"/>
</dbReference>
<dbReference type="PANTHER" id="PTHR12526">
    <property type="entry name" value="GLYCOSYLTRANSFERASE"/>
    <property type="match status" value="1"/>
</dbReference>
<dbReference type="OrthoDB" id="5490290at2"/>
<keyword evidence="2" id="KW-0328">Glycosyltransferase</keyword>
<proteinExistence type="inferred from homology"/>
<name>A0A370KPR5_9HYPH</name>
<evidence type="ECO:0000259" key="4">
    <source>
        <dbReference type="Pfam" id="PF00534"/>
    </source>
</evidence>
<evidence type="ECO:0000313" key="5">
    <source>
        <dbReference type="EMBL" id="RDJ11330.1"/>
    </source>
</evidence>
<dbReference type="GO" id="GO:0016757">
    <property type="term" value="F:glycosyltransferase activity"/>
    <property type="evidence" value="ECO:0007669"/>
    <property type="project" value="UniProtKB-KW"/>
</dbReference>
<reference evidence="5 6" key="1">
    <citation type="submission" date="2017-03" db="EMBL/GenBank/DDBJ databases">
        <title>Genome analysis of Rhizobial strains effectives or ineffectives for nitrogen fixation isolated from bean seeds.</title>
        <authorList>
            <person name="Peralta H."/>
            <person name="Aguilar-Vera A."/>
            <person name="Mora Y."/>
            <person name="Vargas-Lagunas C."/>
            <person name="Girard L."/>
            <person name="Mora J."/>
        </authorList>
    </citation>
    <scope>NUCLEOTIDE SEQUENCE [LARGE SCALE GENOMIC DNA]</scope>
    <source>
        <strain evidence="5 6">CCGM3</strain>
    </source>
</reference>
<feature type="domain" description="Glycosyl transferase family 1" evidence="4">
    <location>
        <begin position="165"/>
        <end position="335"/>
    </location>
</feature>
<comment type="caution">
    <text evidence="5">The sequence shown here is derived from an EMBL/GenBank/DDBJ whole genome shotgun (WGS) entry which is preliminary data.</text>
</comment>
<evidence type="ECO:0000256" key="3">
    <source>
        <dbReference type="ARBA" id="ARBA00022679"/>
    </source>
</evidence>
<evidence type="ECO:0000256" key="1">
    <source>
        <dbReference type="ARBA" id="ARBA00009481"/>
    </source>
</evidence>
<dbReference type="PANTHER" id="PTHR12526:SF640">
    <property type="entry name" value="COLANIC ACID BIOSYNTHESIS GLYCOSYLTRANSFERASE WCAL-RELATED"/>
    <property type="match status" value="1"/>
</dbReference>
<dbReference type="AlphaFoldDB" id="A0A370KPR5"/>
<dbReference type="Gene3D" id="3.40.50.2000">
    <property type="entry name" value="Glycogen Phosphorylase B"/>
    <property type="match status" value="2"/>
</dbReference>
<keyword evidence="3 5" id="KW-0808">Transferase</keyword>
<accession>A0A370KPR5</accession>
<dbReference type="CDD" id="cd03801">
    <property type="entry name" value="GT4_PimA-like"/>
    <property type="match status" value="1"/>
</dbReference>
<dbReference type="InterPro" id="IPR001296">
    <property type="entry name" value="Glyco_trans_1"/>
</dbReference>